<evidence type="ECO:0000313" key="2">
    <source>
        <dbReference type="WBParaSite" id="PS1159_v2.g17064.t2"/>
    </source>
</evidence>
<dbReference type="WBParaSite" id="PS1159_v2.g17064.t2">
    <property type="protein sequence ID" value="PS1159_v2.g17064.t2"/>
    <property type="gene ID" value="PS1159_v2.g17064"/>
</dbReference>
<name>A0AC35FFE2_9BILA</name>
<protein>
    <submittedName>
        <fullName evidence="2">GSKIP domain-containing protein</fullName>
    </submittedName>
</protein>
<accession>A0AC35FFE2</accession>
<proteinExistence type="predicted"/>
<reference evidence="2" key="1">
    <citation type="submission" date="2022-11" db="UniProtKB">
        <authorList>
            <consortium name="WormBaseParasite"/>
        </authorList>
    </citation>
    <scope>IDENTIFICATION</scope>
</reference>
<organism evidence="1 2">
    <name type="scientific">Panagrolaimus sp. PS1159</name>
    <dbReference type="NCBI Taxonomy" id="55785"/>
    <lineage>
        <taxon>Eukaryota</taxon>
        <taxon>Metazoa</taxon>
        <taxon>Ecdysozoa</taxon>
        <taxon>Nematoda</taxon>
        <taxon>Chromadorea</taxon>
        <taxon>Rhabditida</taxon>
        <taxon>Tylenchina</taxon>
        <taxon>Panagrolaimomorpha</taxon>
        <taxon>Panagrolaimoidea</taxon>
        <taxon>Panagrolaimidae</taxon>
        <taxon>Panagrolaimus</taxon>
    </lineage>
</organism>
<dbReference type="Proteomes" id="UP000887580">
    <property type="component" value="Unplaced"/>
</dbReference>
<sequence>MSSTPNNSCFCPQITPGAEGSIISGTPVTNGPNANLLADTLGVSPLYRQQDSARWQSAATIYQSSRSHSPVPQATSQFPFPLDERENMCLTPQKLSQQLLMQAGLNNIGSPISLEDIASINRKKYRENGEKKDSNAEGGPLELEAIAAVHELSSVVKSISVSEILPRTPELIFVNVKTMEDHSYTLELTMKGWRVASPHTDCMNGDYTQLGLHTKYFDNARQVLDVISPGHLNHFHDVLADRLRQYASSEGETDEQFLSPCWCGTQNEAISLTVPSPDQKASSKASTDDLPFPFSDEI</sequence>
<evidence type="ECO:0000313" key="1">
    <source>
        <dbReference type="Proteomes" id="UP000887580"/>
    </source>
</evidence>